<dbReference type="EMBL" id="JBHSLV010000046">
    <property type="protein sequence ID" value="MFC5395326.1"/>
    <property type="molecule type" value="Genomic_DNA"/>
</dbReference>
<sequence>MIDRDARDRAAALVEGFWSGTTTNRQLEAAWPGREDKGLDAVFDLVWGLHDDSRSTPLVKPTAPIQSSTV</sequence>
<evidence type="ECO:0000313" key="1">
    <source>
        <dbReference type="EMBL" id="MFC5395326.1"/>
    </source>
</evidence>
<evidence type="ECO:0000313" key="2">
    <source>
        <dbReference type="Proteomes" id="UP001596104"/>
    </source>
</evidence>
<dbReference type="Proteomes" id="UP001596104">
    <property type="component" value="Unassembled WGS sequence"/>
</dbReference>
<accession>A0ABW0HFD9</accession>
<dbReference type="RefSeq" id="WP_377011198.1">
    <property type="nucleotide sequence ID" value="NZ_JBHSLV010000046.1"/>
</dbReference>
<name>A0ABW0HFD9_9HYPH</name>
<comment type="caution">
    <text evidence="1">The sequence shown here is derived from an EMBL/GenBank/DDBJ whole genome shotgun (WGS) entry which is preliminary data.</text>
</comment>
<organism evidence="1 2">
    <name type="scientific">Bosea vestrisii</name>
    <dbReference type="NCBI Taxonomy" id="151416"/>
    <lineage>
        <taxon>Bacteria</taxon>
        <taxon>Pseudomonadati</taxon>
        <taxon>Pseudomonadota</taxon>
        <taxon>Alphaproteobacteria</taxon>
        <taxon>Hyphomicrobiales</taxon>
        <taxon>Boseaceae</taxon>
        <taxon>Bosea</taxon>
    </lineage>
</organism>
<proteinExistence type="predicted"/>
<keyword evidence="2" id="KW-1185">Reference proteome</keyword>
<protein>
    <submittedName>
        <fullName evidence="1">Uncharacterized protein</fullName>
    </submittedName>
</protein>
<gene>
    <name evidence="1" type="ORF">ACFPPC_22095</name>
</gene>
<reference evidence="2" key="1">
    <citation type="journal article" date="2019" name="Int. J. Syst. Evol. Microbiol.">
        <title>The Global Catalogue of Microorganisms (GCM) 10K type strain sequencing project: providing services to taxonomists for standard genome sequencing and annotation.</title>
        <authorList>
            <consortium name="The Broad Institute Genomics Platform"/>
            <consortium name="The Broad Institute Genome Sequencing Center for Infectious Disease"/>
            <person name="Wu L."/>
            <person name="Ma J."/>
        </authorList>
    </citation>
    <scope>NUCLEOTIDE SEQUENCE [LARGE SCALE GENOMIC DNA]</scope>
    <source>
        <strain evidence="2">CGMCC 1.16326</strain>
    </source>
</reference>